<comment type="subcellular location">
    <subcellularLocation>
        <location evidence="1 8">Cytoplasm</location>
    </subcellularLocation>
</comment>
<keyword evidence="7 8" id="KW-0175">Coiled coil</keyword>
<evidence type="ECO:0000256" key="5">
    <source>
        <dbReference type="ARBA" id="ARBA00022771"/>
    </source>
</evidence>
<reference evidence="11" key="1">
    <citation type="journal article" date="2020" name="Stud. Mycol.">
        <title>101 Dothideomycetes genomes: a test case for predicting lifestyles and emergence of pathogens.</title>
        <authorList>
            <person name="Haridas S."/>
            <person name="Albert R."/>
            <person name="Binder M."/>
            <person name="Bloem J."/>
            <person name="Labutti K."/>
            <person name="Salamov A."/>
            <person name="Andreopoulos B."/>
            <person name="Baker S."/>
            <person name="Barry K."/>
            <person name="Bills G."/>
            <person name="Bluhm B."/>
            <person name="Cannon C."/>
            <person name="Castanera R."/>
            <person name="Culley D."/>
            <person name="Daum C."/>
            <person name="Ezra D."/>
            <person name="Gonzalez J."/>
            <person name="Henrissat B."/>
            <person name="Kuo A."/>
            <person name="Liang C."/>
            <person name="Lipzen A."/>
            <person name="Lutzoni F."/>
            <person name="Magnuson J."/>
            <person name="Mondo S."/>
            <person name="Nolan M."/>
            <person name="Ohm R."/>
            <person name="Pangilinan J."/>
            <person name="Park H.-J."/>
            <person name="Ramirez L."/>
            <person name="Alfaro M."/>
            <person name="Sun H."/>
            <person name="Tritt A."/>
            <person name="Yoshinaga Y."/>
            <person name="Zwiers L.-H."/>
            <person name="Turgeon B."/>
            <person name="Goodwin S."/>
            <person name="Spatafora J."/>
            <person name="Crous P."/>
            <person name="Grigoriev I."/>
        </authorList>
    </citation>
    <scope>NUCLEOTIDE SEQUENCE</scope>
    <source>
        <strain evidence="11">CBS 119925</strain>
    </source>
</reference>
<feature type="compositionally biased region" description="Polar residues" evidence="9">
    <location>
        <begin position="89"/>
        <end position="103"/>
    </location>
</feature>
<comment type="function">
    <text evidence="8">Regulatory subunit of the poly(A)-nuclease (PAN) deadenylation complex, one of two cytoplasmic mRNA deadenylases involved in mRNA turnover. PAN specifically shortens poly(A) tails of RNA and the activity is stimulated by poly(A)-binding protein PAB1. PAN deadenylation is followed by rapid degradation of the shortened mRNA tails by the CCR4-NOT complex. Deadenylated mRNAs are then degraded by two alternative mechanisms, namely exosome-mediated 3'-5' exonucleolytic degradation, or deadenlyation-dependent mRNA decaping and subsequent 5'-3' exonucleolytic degradation by XRN1. May also be involved in post-transcriptional maturation of mRNA poly(A) tails. PAN3 acts as a positive regulator for PAN activity, recruiting the catalytic subunit PAN2 to mRNA via its interaction with RNA and with PAB1.</text>
</comment>
<feature type="domain" description="Pan3 C-terminal knob" evidence="10">
    <location>
        <begin position="530"/>
        <end position="674"/>
    </location>
</feature>
<comment type="similarity">
    <text evidence="8">Belongs to the protein kinase superfamily. PAN3 family.</text>
</comment>
<dbReference type="Pfam" id="PF18101">
    <property type="entry name" value="Pan3_CK"/>
    <property type="match status" value="1"/>
</dbReference>
<dbReference type="Gene3D" id="1.20.5.5160">
    <property type="match status" value="1"/>
</dbReference>
<feature type="region of interest" description="Knob domain" evidence="8">
    <location>
        <begin position="578"/>
        <end position="683"/>
    </location>
</feature>
<gene>
    <name evidence="8" type="primary">PAN3</name>
    <name evidence="11" type="ORF">M011DRAFT_457016</name>
</gene>
<dbReference type="AlphaFoldDB" id="A0A6A6VHH7"/>
<organism evidence="11 12">
    <name type="scientific">Sporormia fimetaria CBS 119925</name>
    <dbReference type="NCBI Taxonomy" id="1340428"/>
    <lineage>
        <taxon>Eukaryota</taxon>
        <taxon>Fungi</taxon>
        <taxon>Dikarya</taxon>
        <taxon>Ascomycota</taxon>
        <taxon>Pezizomycotina</taxon>
        <taxon>Dothideomycetes</taxon>
        <taxon>Pleosporomycetidae</taxon>
        <taxon>Pleosporales</taxon>
        <taxon>Sporormiaceae</taxon>
        <taxon>Sporormia</taxon>
    </lineage>
</organism>
<comment type="subunit">
    <text evidence="8">Homodimer. Forms a heterotrimer with a catalytic subunit PAN2 to form the poly(A)-nuclease (PAN) deadenylation complex. Interacts (via PAM-2 motif) with poly(A)-binding protein PAB1 (via PABC domain), conferring substrate specificity of the enzyme complex.</text>
</comment>
<feature type="region of interest" description="Disordered" evidence="9">
    <location>
        <begin position="1"/>
        <end position="31"/>
    </location>
</feature>
<accession>A0A6A6VHH7</accession>
<evidence type="ECO:0000256" key="7">
    <source>
        <dbReference type="ARBA" id="ARBA00023054"/>
    </source>
</evidence>
<dbReference type="GO" id="GO:0005524">
    <property type="term" value="F:ATP binding"/>
    <property type="evidence" value="ECO:0007669"/>
    <property type="project" value="UniProtKB-UniRule"/>
</dbReference>
<keyword evidence="5" id="KW-0862">Zinc</keyword>
<evidence type="ECO:0000313" key="11">
    <source>
        <dbReference type="EMBL" id="KAF2749573.1"/>
    </source>
</evidence>
<evidence type="ECO:0000256" key="2">
    <source>
        <dbReference type="ARBA" id="ARBA00022490"/>
    </source>
</evidence>
<dbReference type="GO" id="GO:0006397">
    <property type="term" value="P:mRNA processing"/>
    <property type="evidence" value="ECO:0007669"/>
    <property type="project" value="UniProtKB-KW"/>
</dbReference>
<comment type="domain">
    <text evidence="8">Contains a pseudokinase domain. The protein kinase domain is predicted to be catalytically inactive because some of the residues important for catalytic activity are substituted and it lacks the equivalent of the binding site for a peptide substrate. However, it has retained an ATP-binding site and ATP-binding is required for mRNA degradation, stimulating the activity of the PAN2 nuclease in vitro. The nucleotide-binding site is juxtaposed to the RNase active site of PAN2 in the complex and may actually bind nucleosides of a poly(A) RNA rather than ATP, feeding the poly(A)-tail to the active site of the deadenylase and thus increasing the efficiency with which this distributive enzyme degrades oligo(A) RNAs.</text>
</comment>
<feature type="binding site" evidence="8">
    <location>
        <begin position="362"/>
        <end position="369"/>
    </location>
    <ligand>
        <name>ATP</name>
        <dbReference type="ChEBI" id="CHEBI:30616"/>
    </ligand>
</feature>
<dbReference type="InterPro" id="IPR041332">
    <property type="entry name" value="Pan3_CK"/>
</dbReference>
<feature type="binding site" evidence="8">
    <location>
        <begin position="426"/>
        <end position="427"/>
    </location>
    <ligand>
        <name>ATP</name>
        <dbReference type="ChEBI" id="CHEBI:30616"/>
    </ligand>
</feature>
<keyword evidence="12" id="KW-1185">Reference proteome</keyword>
<dbReference type="PANTHER" id="PTHR12272:SF11">
    <property type="entry name" value="PAN2-PAN3 DEADENYLATION COMPLEX SUBUNIT PAN3"/>
    <property type="match status" value="1"/>
</dbReference>
<keyword evidence="3 8" id="KW-0507">mRNA processing</keyword>
<protein>
    <recommendedName>
        <fullName evidence="8">PAN2-PAN3 deadenylation complex subunit PAN3</fullName>
    </recommendedName>
    <alternativeName>
        <fullName evidence="8">PAB1P-dependent poly(A)-specific ribonuclease</fullName>
    </alternativeName>
    <alternativeName>
        <fullName evidence="8">Poly(A)-nuclease deadenylation complex subunit 3</fullName>
        <shortName evidence="8">PAN deadenylation complex subunit 3</shortName>
    </alternativeName>
</protein>
<comment type="domain">
    <text evidence="8">The N-terminal zinc finger binds to poly(A) RNA.</text>
</comment>
<dbReference type="InterPro" id="IPR030844">
    <property type="entry name" value="PAN3"/>
</dbReference>
<evidence type="ECO:0000256" key="4">
    <source>
        <dbReference type="ARBA" id="ARBA00022741"/>
    </source>
</evidence>
<evidence type="ECO:0000313" key="12">
    <source>
        <dbReference type="Proteomes" id="UP000799440"/>
    </source>
</evidence>
<proteinExistence type="inferred from homology"/>
<name>A0A6A6VHH7_9PLEO</name>
<feature type="coiled-coil region" evidence="8">
    <location>
        <begin position="539"/>
        <end position="577"/>
    </location>
</feature>
<evidence type="ECO:0000259" key="10">
    <source>
        <dbReference type="Pfam" id="PF18101"/>
    </source>
</evidence>
<dbReference type="GO" id="GO:0031251">
    <property type="term" value="C:PAN complex"/>
    <property type="evidence" value="ECO:0007669"/>
    <property type="project" value="UniProtKB-UniRule"/>
</dbReference>
<keyword evidence="5" id="KW-0479">Metal-binding</keyword>
<dbReference type="SUPFAM" id="SSF56112">
    <property type="entry name" value="Protein kinase-like (PK-like)"/>
    <property type="match status" value="1"/>
</dbReference>
<evidence type="ECO:0000256" key="6">
    <source>
        <dbReference type="ARBA" id="ARBA00022840"/>
    </source>
</evidence>
<evidence type="ECO:0000256" key="1">
    <source>
        <dbReference type="ARBA" id="ARBA00004496"/>
    </source>
</evidence>
<dbReference type="Gene3D" id="1.10.287.3700">
    <property type="match status" value="1"/>
</dbReference>
<dbReference type="GO" id="GO:0008270">
    <property type="term" value="F:zinc ion binding"/>
    <property type="evidence" value="ECO:0007669"/>
    <property type="project" value="UniProtKB-KW"/>
</dbReference>
<feature type="compositionally biased region" description="Polar residues" evidence="9">
    <location>
        <begin position="124"/>
        <end position="136"/>
    </location>
</feature>
<keyword evidence="6 8" id="KW-0067">ATP-binding</keyword>
<dbReference type="OrthoDB" id="204958at2759"/>
<evidence type="ECO:0000256" key="9">
    <source>
        <dbReference type="SAM" id="MobiDB-lite"/>
    </source>
</evidence>
<comment type="domain">
    <text evidence="8">The pseudokinase domain, the coiled-coil (CC), and C-terminal knob domain (CK) form a structural unit (PKC) that forms an extensive high-affinity interaction surface for PAN2.</text>
</comment>
<dbReference type="PANTHER" id="PTHR12272">
    <property type="entry name" value="DEADENYLATION COMPLEX SUBUNIT PAN3"/>
    <property type="match status" value="1"/>
</dbReference>
<keyword evidence="4 8" id="KW-0547">Nucleotide-binding</keyword>
<comment type="caution">
    <text evidence="8">Lacks conserved residue(s) required for the propagation of feature annotation.</text>
</comment>
<dbReference type="EMBL" id="MU006566">
    <property type="protein sequence ID" value="KAF2749573.1"/>
    <property type="molecule type" value="Genomic_DNA"/>
</dbReference>
<feature type="region of interest" description="Disordered" evidence="9">
    <location>
        <begin position="122"/>
        <end position="145"/>
    </location>
</feature>
<dbReference type="Proteomes" id="UP000799440">
    <property type="component" value="Unassembled WGS sequence"/>
</dbReference>
<dbReference type="FunFam" id="1.10.287.3700:FF:000001">
    <property type="entry name" value="PAN2-PAN3 deadenylation complex subunit PAN3"/>
    <property type="match status" value="1"/>
</dbReference>
<keyword evidence="2 8" id="KW-0963">Cytoplasm</keyword>
<dbReference type="GO" id="GO:0000932">
    <property type="term" value="C:P-body"/>
    <property type="evidence" value="ECO:0007669"/>
    <property type="project" value="TreeGrafter"/>
</dbReference>
<dbReference type="GO" id="GO:0000289">
    <property type="term" value="P:nuclear-transcribed mRNA poly(A) tail shortening"/>
    <property type="evidence" value="ECO:0007669"/>
    <property type="project" value="UniProtKB-UniRule"/>
</dbReference>
<sequence>MAANLAGASGDARRGVGSPRPKGRGRYTVKRGTGADTILTCAQKRRLPSAGMWLYGDTASSRAVTCPYVHDPHKANSNENVKKRFNVDSPSFTPLKPSTNGALTPTARGTAISPKAANAAIFTPKSQRSASSTPSQHTKEPKLDWHSQEFHDFVPQGFEGQMVDSSASTLGFDPFSSSTLPNIGASGHQTPGINPYAQDPTGLSGASYFQNANTFQSSPSYHMYWPVGPQPTNLLAYQRTAHDFFIPDALREDLQKKSEISRQIIPNSLPPIEQYHSLVCLDTVQNKNQSLFGYQSWVYKAVSGKDGNTYALRRLENFRLTNEMAIRSVQPWKRILNSSVVTIHDAFTTRAFGDSSLILVTDYHPCSKSLGEEHFKASPMTSRFHGRQSASSHVPEQTLWGYIVQIASALKAIHGAGLAARLINPSKILITSKNRIRLNACAIMDVVQYENGRSLSDLQVDDLVQLGRLILSIATNNLSAHLNMQKSMDHLTRSSYSARIKECVQWLLSPQPTPGTPTSPTGANTVQKDIDTFLAGIADQFASIFDSTLHAEDTLTNTLGRELESSRLVRLLVKINFITERPESDPNGAPANAATSWSETGERYFLKLFRDYVFHQVDANGNPVINLAHVLDCLNKLDAGSEEKIALISRDEQNVIIVSYREIKRATEAAFQELIKAGRTSGR</sequence>
<dbReference type="GO" id="GO:0008143">
    <property type="term" value="F:poly(A) binding"/>
    <property type="evidence" value="ECO:0007669"/>
    <property type="project" value="TreeGrafter"/>
</dbReference>
<evidence type="ECO:0000256" key="3">
    <source>
        <dbReference type="ARBA" id="ARBA00022664"/>
    </source>
</evidence>
<feature type="binding site" evidence="8">
    <location>
        <position position="313"/>
    </location>
    <ligand>
        <name>ATP</name>
        <dbReference type="ChEBI" id="CHEBI:30616"/>
    </ligand>
</feature>
<dbReference type="InterPro" id="IPR011009">
    <property type="entry name" value="Kinase-like_dom_sf"/>
</dbReference>
<evidence type="ECO:0000256" key="8">
    <source>
        <dbReference type="HAMAP-Rule" id="MF_03181"/>
    </source>
</evidence>
<dbReference type="HAMAP" id="MF_03181">
    <property type="entry name" value="PAN3"/>
    <property type="match status" value="1"/>
</dbReference>
<keyword evidence="5" id="KW-0863">Zinc-finger</keyword>
<dbReference type="Gene3D" id="1.10.510.10">
    <property type="entry name" value="Transferase(Phosphotransferase) domain 1"/>
    <property type="match status" value="1"/>
</dbReference>
<feature type="region of interest" description="Disordered" evidence="9">
    <location>
        <begin position="89"/>
        <end position="108"/>
    </location>
</feature>